<dbReference type="InterPro" id="IPR002477">
    <property type="entry name" value="Peptidoglycan-bd-like"/>
</dbReference>
<sequence>MSSHRSIRHLLRRAAAPAVGAALALSMTVAFATPAAASGSYSGRAYVYGTGGVADDFDDEGVVNVSTHRSSNVGCLWQTILWANGYLPSSGIDGIFGDQTDAATRNFQRDKGLTADGSAGRNTWTKAGDRLSQHDNQNGWLYVTFDGVKGARSSYASHDFVLQRSPDGNYRFYTPDGTGPYWAAYNARTC</sequence>
<name>A0A239NQH8_9ACTN</name>
<protein>
    <submittedName>
        <fullName evidence="3">Putative peptidoglycan binding domain-containing protein</fullName>
    </submittedName>
</protein>
<dbReference type="InterPro" id="IPR006311">
    <property type="entry name" value="TAT_signal"/>
</dbReference>
<reference evidence="3 4" key="1">
    <citation type="submission" date="2017-06" db="EMBL/GenBank/DDBJ databases">
        <authorList>
            <person name="Kim H.J."/>
            <person name="Triplett B.A."/>
        </authorList>
    </citation>
    <scope>NUCLEOTIDE SEQUENCE [LARGE SCALE GENOMIC DNA]</scope>
    <source>
        <strain evidence="3 4">CGMCC 4.5593</strain>
    </source>
</reference>
<dbReference type="AlphaFoldDB" id="A0A239NQH8"/>
<evidence type="ECO:0000313" key="4">
    <source>
        <dbReference type="Proteomes" id="UP000198362"/>
    </source>
</evidence>
<keyword evidence="1" id="KW-0732">Signal</keyword>
<proteinExistence type="predicted"/>
<gene>
    <name evidence="3" type="ORF">SAMN05421812_11019</name>
</gene>
<feature type="domain" description="Peptidoglycan binding-like" evidence="2">
    <location>
        <begin position="78"/>
        <end position="125"/>
    </location>
</feature>
<evidence type="ECO:0000256" key="1">
    <source>
        <dbReference type="SAM" id="SignalP"/>
    </source>
</evidence>
<dbReference type="InterPro" id="IPR036366">
    <property type="entry name" value="PGBDSf"/>
</dbReference>
<dbReference type="InterPro" id="IPR036365">
    <property type="entry name" value="PGBD-like_sf"/>
</dbReference>
<dbReference type="OrthoDB" id="5244994at2"/>
<dbReference type="Gene3D" id="1.10.101.10">
    <property type="entry name" value="PGBD-like superfamily/PGBD"/>
    <property type="match status" value="1"/>
</dbReference>
<evidence type="ECO:0000313" key="3">
    <source>
        <dbReference type="EMBL" id="SNT56723.1"/>
    </source>
</evidence>
<feature type="signal peptide" evidence="1">
    <location>
        <begin position="1"/>
        <end position="32"/>
    </location>
</feature>
<dbReference type="EMBL" id="FZPH01000010">
    <property type="protein sequence ID" value="SNT56723.1"/>
    <property type="molecule type" value="Genomic_DNA"/>
</dbReference>
<organism evidence="3 4">
    <name type="scientific">Asanoa hainanensis</name>
    <dbReference type="NCBI Taxonomy" id="560556"/>
    <lineage>
        <taxon>Bacteria</taxon>
        <taxon>Bacillati</taxon>
        <taxon>Actinomycetota</taxon>
        <taxon>Actinomycetes</taxon>
        <taxon>Micromonosporales</taxon>
        <taxon>Micromonosporaceae</taxon>
        <taxon>Asanoa</taxon>
    </lineage>
</organism>
<dbReference type="RefSeq" id="WP_089252332.1">
    <property type="nucleotide sequence ID" value="NZ_FZPH01000010.1"/>
</dbReference>
<dbReference type="Proteomes" id="UP000198362">
    <property type="component" value="Unassembled WGS sequence"/>
</dbReference>
<accession>A0A239NQH8</accession>
<dbReference type="PROSITE" id="PS51318">
    <property type="entry name" value="TAT"/>
    <property type="match status" value="1"/>
</dbReference>
<keyword evidence="4" id="KW-1185">Reference proteome</keyword>
<dbReference type="SUPFAM" id="SSF47090">
    <property type="entry name" value="PGBD-like"/>
    <property type="match status" value="1"/>
</dbReference>
<evidence type="ECO:0000259" key="2">
    <source>
        <dbReference type="Pfam" id="PF01471"/>
    </source>
</evidence>
<dbReference type="Pfam" id="PF01471">
    <property type="entry name" value="PG_binding_1"/>
    <property type="match status" value="1"/>
</dbReference>
<feature type="chain" id="PRO_5012489635" evidence="1">
    <location>
        <begin position="33"/>
        <end position="190"/>
    </location>
</feature>